<protein>
    <submittedName>
        <fullName evidence="4">Cytochrome oxidase subunit I</fullName>
    </submittedName>
</protein>
<feature type="transmembrane region" description="Helical" evidence="2">
    <location>
        <begin position="626"/>
        <end position="647"/>
    </location>
</feature>
<feature type="transmembrane region" description="Helical" evidence="2">
    <location>
        <begin position="117"/>
        <end position="136"/>
    </location>
</feature>
<dbReference type="GO" id="GO:0009060">
    <property type="term" value="P:aerobic respiration"/>
    <property type="evidence" value="ECO:0007669"/>
    <property type="project" value="InterPro"/>
</dbReference>
<feature type="transmembrane region" description="Helical" evidence="2">
    <location>
        <begin position="270"/>
        <end position="292"/>
    </location>
</feature>
<accession>A0A917I1V5</accession>
<dbReference type="GO" id="GO:0004129">
    <property type="term" value="F:cytochrome-c oxidase activity"/>
    <property type="evidence" value="ECO:0007669"/>
    <property type="project" value="InterPro"/>
</dbReference>
<dbReference type="InterPro" id="IPR000883">
    <property type="entry name" value="Cyt_C_Oxase_1"/>
</dbReference>
<feature type="transmembrane region" description="Helical" evidence="2">
    <location>
        <begin position="41"/>
        <end position="62"/>
    </location>
</feature>
<dbReference type="SUPFAM" id="SSF81442">
    <property type="entry name" value="Cytochrome c oxidase subunit I-like"/>
    <property type="match status" value="1"/>
</dbReference>
<evidence type="ECO:0000313" key="4">
    <source>
        <dbReference type="EMBL" id="GGH04516.1"/>
    </source>
</evidence>
<name>A0A917I1V5_9SPHI</name>
<dbReference type="RefSeq" id="WP_229738939.1">
    <property type="nucleotide sequence ID" value="NZ_BMER01000007.1"/>
</dbReference>
<reference evidence="4" key="2">
    <citation type="submission" date="2020-09" db="EMBL/GenBank/DDBJ databases">
        <authorList>
            <person name="Sun Q."/>
            <person name="Zhou Y."/>
        </authorList>
    </citation>
    <scope>NUCLEOTIDE SEQUENCE</scope>
    <source>
        <strain evidence="4">CGMCC 1.12195</strain>
    </source>
</reference>
<feature type="transmembrane region" description="Helical" evidence="2">
    <location>
        <begin position="592"/>
        <end position="614"/>
    </location>
</feature>
<feature type="transmembrane region" description="Helical" evidence="2">
    <location>
        <begin position="673"/>
        <end position="692"/>
    </location>
</feature>
<proteinExistence type="predicted"/>
<organism evidence="4 5">
    <name type="scientific">Parapedobacter pyrenivorans</name>
    <dbReference type="NCBI Taxonomy" id="1305674"/>
    <lineage>
        <taxon>Bacteria</taxon>
        <taxon>Pseudomonadati</taxon>
        <taxon>Bacteroidota</taxon>
        <taxon>Sphingobacteriia</taxon>
        <taxon>Sphingobacteriales</taxon>
        <taxon>Sphingobacteriaceae</taxon>
        <taxon>Parapedobacter</taxon>
    </lineage>
</organism>
<feature type="transmembrane region" description="Helical" evidence="2">
    <location>
        <begin position="383"/>
        <end position="403"/>
    </location>
</feature>
<dbReference type="AlphaFoldDB" id="A0A917I1V5"/>
<keyword evidence="1" id="KW-0813">Transport</keyword>
<comment type="caution">
    <text evidence="4">The sequence shown here is derived from an EMBL/GenBank/DDBJ whole genome shotgun (WGS) entry which is preliminary data.</text>
</comment>
<sequence length="722" mass="81357">MGSKLVKTTSSVGGVALALWPAVLVAQGEMRPFTFAFDVNALVILILLSILVLMFFLAIWLLHRIEAIKHVWGGKRSEGRDAKYGKYIQQLDAYQIDRLITAIRKKRVAKRKRGSGALRNVPLVILFSAISITTMGQRLDGNKVVGTLWGEAGIIITIALLLIPILAGFFIMVGKASRILKQYRQKMQSGEAEAFADYLSHVEDENTEGELLERKQALDYRLTNAELSGTETAADRMGIINIRESSGLPFVAVKKKAQKRPNIDPKLSKLIVWYLVAATFWLLFGTTVGQYLGIKFVAPDIDQLSWLSFGRLRPVHTNMVFWGWASLGMLGLGYYVVPHVSNVGISSLKKGWYSFYLINAAVVLGTLSLMAGINNGGGEYREYIWPIMALFGIGLIITLLNFLQTVAKRTTREIYISNWYIISAVIFALVITIVAYAPWWQDGLGETIIQGYYMHQGVGMWFMLFMLGVVYYLLPQQLNRPIYSYSLGILAFWTQILFYTVIGTHHFVFSAIPWWLQTVAIVGSVGMVIPVAAGTANFLMTFKGAWYKIKDSYTLPFFLIGIVFYFTGSLQGTAEAFRYTNLLWHFTDFTVAHSHLTMYGIISFFLWAGIYALVPRLTGREAPQSTVGAHFWLALIGLMFYTIPLMYGSTLKGMMWMDGKPFIDGVSMMMPYWLWRAIGGSLMWLSHLFFAYNMYKMLVVDRALDIREAAIQQVAKDDNKTN</sequence>
<gene>
    <name evidence="4" type="ORF">GCM10007415_46050</name>
</gene>
<evidence type="ECO:0000259" key="3">
    <source>
        <dbReference type="PROSITE" id="PS50855"/>
    </source>
</evidence>
<dbReference type="EMBL" id="BMER01000007">
    <property type="protein sequence ID" value="GGH04516.1"/>
    <property type="molecule type" value="Genomic_DNA"/>
</dbReference>
<dbReference type="GO" id="GO:0016020">
    <property type="term" value="C:membrane"/>
    <property type="evidence" value="ECO:0007669"/>
    <property type="project" value="InterPro"/>
</dbReference>
<dbReference type="PANTHER" id="PTHR10422:SF29">
    <property type="entry name" value="CYTOCHROME C OXIDASE SUBUNIT 1 HOMOLOG, BACTEROID"/>
    <property type="match status" value="1"/>
</dbReference>
<feature type="transmembrane region" description="Helical" evidence="2">
    <location>
        <begin position="514"/>
        <end position="540"/>
    </location>
</feature>
<evidence type="ECO:0000256" key="1">
    <source>
        <dbReference type="ARBA" id="ARBA00022660"/>
    </source>
</evidence>
<dbReference type="InterPro" id="IPR023616">
    <property type="entry name" value="Cyt_c_oxase-like_su1_dom"/>
</dbReference>
<keyword evidence="5" id="KW-1185">Reference proteome</keyword>
<keyword evidence="1" id="KW-0679">Respiratory chain</keyword>
<keyword evidence="2" id="KW-1133">Transmembrane helix</keyword>
<dbReference type="Proteomes" id="UP000660862">
    <property type="component" value="Unassembled WGS sequence"/>
</dbReference>
<dbReference type="GO" id="GO:0020037">
    <property type="term" value="F:heme binding"/>
    <property type="evidence" value="ECO:0007669"/>
    <property type="project" value="InterPro"/>
</dbReference>
<feature type="transmembrane region" description="Helical" evidence="2">
    <location>
        <begin position="415"/>
        <end position="438"/>
    </location>
</feature>
<keyword evidence="2" id="KW-0812">Transmembrane</keyword>
<feature type="transmembrane region" description="Helical" evidence="2">
    <location>
        <begin position="482"/>
        <end position="502"/>
    </location>
</feature>
<dbReference type="Pfam" id="PF00115">
    <property type="entry name" value="COX1"/>
    <property type="match status" value="1"/>
</dbReference>
<keyword evidence="2" id="KW-0472">Membrane</keyword>
<dbReference type="GO" id="GO:0022904">
    <property type="term" value="P:respiratory electron transport chain"/>
    <property type="evidence" value="ECO:0007669"/>
    <property type="project" value="TreeGrafter"/>
</dbReference>
<feature type="transmembrane region" description="Helical" evidence="2">
    <location>
        <begin position="321"/>
        <end position="340"/>
    </location>
</feature>
<feature type="transmembrane region" description="Helical" evidence="2">
    <location>
        <begin position="352"/>
        <end position="371"/>
    </location>
</feature>
<dbReference type="Gene3D" id="1.20.210.10">
    <property type="entry name" value="Cytochrome c oxidase-like, subunit I domain"/>
    <property type="match status" value="1"/>
</dbReference>
<feature type="transmembrane region" description="Helical" evidence="2">
    <location>
        <begin position="148"/>
        <end position="174"/>
    </location>
</feature>
<evidence type="ECO:0000313" key="5">
    <source>
        <dbReference type="Proteomes" id="UP000660862"/>
    </source>
</evidence>
<evidence type="ECO:0000256" key="2">
    <source>
        <dbReference type="SAM" id="Phobius"/>
    </source>
</evidence>
<feature type="domain" description="Cytochrome oxidase subunit I profile" evidence="3">
    <location>
        <begin position="265"/>
        <end position="705"/>
    </location>
</feature>
<reference evidence="4" key="1">
    <citation type="journal article" date="2014" name="Int. J. Syst. Evol. Microbiol.">
        <title>Complete genome sequence of Corynebacterium casei LMG S-19264T (=DSM 44701T), isolated from a smear-ripened cheese.</title>
        <authorList>
            <consortium name="US DOE Joint Genome Institute (JGI-PGF)"/>
            <person name="Walter F."/>
            <person name="Albersmeier A."/>
            <person name="Kalinowski J."/>
            <person name="Ruckert C."/>
        </authorList>
    </citation>
    <scope>NUCLEOTIDE SEQUENCE</scope>
    <source>
        <strain evidence="4">CGMCC 1.12195</strain>
    </source>
</reference>
<dbReference type="InterPro" id="IPR036927">
    <property type="entry name" value="Cyt_c_oxase-like_su1_sf"/>
</dbReference>
<dbReference type="PROSITE" id="PS50855">
    <property type="entry name" value="COX1"/>
    <property type="match status" value="1"/>
</dbReference>
<feature type="transmembrane region" description="Helical" evidence="2">
    <location>
        <begin position="552"/>
        <end position="572"/>
    </location>
</feature>
<dbReference type="PANTHER" id="PTHR10422">
    <property type="entry name" value="CYTOCHROME C OXIDASE SUBUNIT 1"/>
    <property type="match status" value="1"/>
</dbReference>
<feature type="transmembrane region" description="Helical" evidence="2">
    <location>
        <begin position="458"/>
        <end position="475"/>
    </location>
</feature>
<dbReference type="GO" id="GO:0015990">
    <property type="term" value="P:electron transport coupled proton transport"/>
    <property type="evidence" value="ECO:0007669"/>
    <property type="project" value="TreeGrafter"/>
</dbReference>
<keyword evidence="1" id="KW-0249">Electron transport</keyword>